<dbReference type="SUPFAM" id="SSF55658">
    <property type="entry name" value="L9 N-domain-like"/>
    <property type="match status" value="1"/>
</dbReference>
<evidence type="ECO:0000313" key="3">
    <source>
        <dbReference type="Proteomes" id="UP000248349"/>
    </source>
</evidence>
<dbReference type="InterPro" id="IPR011320">
    <property type="entry name" value="RNase_H1_N"/>
</dbReference>
<dbReference type="STRING" id="1450539.A0A318Z4I3"/>
<dbReference type="Pfam" id="PF01693">
    <property type="entry name" value="Cauli_VI"/>
    <property type="match status" value="2"/>
</dbReference>
<keyword evidence="3" id="KW-1185">Reference proteome</keyword>
<feature type="domain" description="Ribonuclease H1 N-terminal" evidence="1">
    <location>
        <begin position="13"/>
        <end position="56"/>
    </location>
</feature>
<proteinExistence type="predicted"/>
<dbReference type="EMBL" id="KZ821253">
    <property type="protein sequence ID" value="PYH42231.1"/>
    <property type="molecule type" value="Genomic_DNA"/>
</dbReference>
<protein>
    <recommendedName>
        <fullName evidence="1">Ribonuclease H1 N-terminal domain-containing protein</fullName>
    </recommendedName>
</protein>
<dbReference type="Gene3D" id="3.40.970.10">
    <property type="entry name" value="Ribonuclease H1, N-terminal domain"/>
    <property type="match status" value="2"/>
</dbReference>
<dbReference type="RefSeq" id="XP_025428213.1">
    <property type="nucleotide sequence ID" value="XM_025573668.1"/>
</dbReference>
<accession>A0A318Z4I3</accession>
<dbReference type="InterPro" id="IPR009027">
    <property type="entry name" value="Ribosomal_bL9/RNase_H1_N"/>
</dbReference>
<dbReference type="GeneID" id="37074896"/>
<dbReference type="AlphaFoldDB" id="A0A318Z4I3"/>
<dbReference type="Proteomes" id="UP000248349">
    <property type="component" value="Unassembled WGS sequence"/>
</dbReference>
<dbReference type="OrthoDB" id="407198at2759"/>
<name>A0A318Z4I3_9EURO</name>
<feature type="domain" description="Ribonuclease H1 N-terminal" evidence="1">
    <location>
        <begin position="85"/>
        <end position="128"/>
    </location>
</feature>
<evidence type="ECO:0000313" key="2">
    <source>
        <dbReference type="EMBL" id="PYH42231.1"/>
    </source>
</evidence>
<sequence>MLCKAMPRKNNEYYAVLTGRIDEPTIFSSWGDVHPRVTGCRADHAAFENLLEAQGFMEKKGVKQPKLVIKEGAGETTPLLGKEAFYAVANGRNPGIYPYYHGKTKPEVDRFRGACHKHFRTHSQAEAFIEDWKNSYADVCRREIKAKLDQGFRPPNMKLRFDILQANAEYDISEDITKMTKKLIVKSE</sequence>
<dbReference type="InterPro" id="IPR037056">
    <property type="entry name" value="RNase_H1_N_sf"/>
</dbReference>
<organism evidence="2 3">
    <name type="scientific">Aspergillus saccharolyticus JOP 1030-1</name>
    <dbReference type="NCBI Taxonomy" id="1450539"/>
    <lineage>
        <taxon>Eukaryota</taxon>
        <taxon>Fungi</taxon>
        <taxon>Dikarya</taxon>
        <taxon>Ascomycota</taxon>
        <taxon>Pezizomycotina</taxon>
        <taxon>Eurotiomycetes</taxon>
        <taxon>Eurotiomycetidae</taxon>
        <taxon>Eurotiales</taxon>
        <taxon>Aspergillaceae</taxon>
        <taxon>Aspergillus</taxon>
        <taxon>Aspergillus subgen. Circumdati</taxon>
    </lineage>
</organism>
<evidence type="ECO:0000259" key="1">
    <source>
        <dbReference type="Pfam" id="PF01693"/>
    </source>
</evidence>
<reference evidence="2 3" key="1">
    <citation type="submission" date="2016-12" db="EMBL/GenBank/DDBJ databases">
        <title>The genomes of Aspergillus section Nigri reveals drivers in fungal speciation.</title>
        <authorList>
            <consortium name="DOE Joint Genome Institute"/>
            <person name="Vesth T.C."/>
            <person name="Nybo J."/>
            <person name="Theobald S."/>
            <person name="Brandl J."/>
            <person name="Frisvad J.C."/>
            <person name="Nielsen K.F."/>
            <person name="Lyhne E.K."/>
            <person name="Kogle M.E."/>
            <person name="Kuo A."/>
            <person name="Riley R."/>
            <person name="Clum A."/>
            <person name="Nolan M."/>
            <person name="Lipzen A."/>
            <person name="Salamov A."/>
            <person name="Henrissat B."/>
            <person name="Wiebenga A."/>
            <person name="De Vries R.P."/>
            <person name="Grigoriev I.V."/>
            <person name="Mortensen U.H."/>
            <person name="Andersen M.R."/>
            <person name="Baker S.E."/>
        </authorList>
    </citation>
    <scope>NUCLEOTIDE SEQUENCE [LARGE SCALE GENOMIC DNA]</scope>
    <source>
        <strain evidence="2 3">JOP 1030-1</strain>
    </source>
</reference>
<gene>
    <name evidence="2" type="ORF">BP01DRAFT_347017</name>
</gene>